<dbReference type="Proteomes" id="UP001569428">
    <property type="component" value="Unassembled WGS sequence"/>
</dbReference>
<evidence type="ECO:0000256" key="1">
    <source>
        <dbReference type="SAM" id="Phobius"/>
    </source>
</evidence>
<protein>
    <submittedName>
        <fullName evidence="2">Uncharacterized protein</fullName>
    </submittedName>
</protein>
<proteinExistence type="predicted"/>
<evidence type="ECO:0000313" key="3">
    <source>
        <dbReference type="Proteomes" id="UP001569428"/>
    </source>
</evidence>
<name>A0ABV4P4L7_9GAMM</name>
<feature type="transmembrane region" description="Helical" evidence="1">
    <location>
        <begin position="110"/>
        <end position="131"/>
    </location>
</feature>
<dbReference type="RefSeq" id="WP_371840644.1">
    <property type="nucleotide sequence ID" value="NZ_JBGMEK010000059.1"/>
</dbReference>
<sequence>MSNNNSNGFLVLLFIIAAAVIFRGVWNISQSTGLSMNTVAQVGIQAILGNGALFVFYKFIPRSFDRWWSLIFAVNFWAFIPAIDEYGMKHLPFASLDYSVGPEPLWYTTALWQTVIIIGLAALSPVIKWVFDREDRGDW</sequence>
<accession>A0ABV4P4L7</accession>
<evidence type="ECO:0000313" key="2">
    <source>
        <dbReference type="EMBL" id="MFA0812910.1"/>
    </source>
</evidence>
<keyword evidence="1" id="KW-0472">Membrane</keyword>
<keyword evidence="1" id="KW-0812">Transmembrane</keyword>
<gene>
    <name evidence="2" type="ORF">ACCI49_18530</name>
</gene>
<comment type="caution">
    <text evidence="2">The sequence shown here is derived from an EMBL/GenBank/DDBJ whole genome shotgun (WGS) entry which is preliminary data.</text>
</comment>
<feature type="transmembrane region" description="Helical" evidence="1">
    <location>
        <begin position="67"/>
        <end position="83"/>
    </location>
</feature>
<dbReference type="EMBL" id="JBGMEK010000059">
    <property type="protein sequence ID" value="MFA0812910.1"/>
    <property type="molecule type" value="Genomic_DNA"/>
</dbReference>
<feature type="transmembrane region" description="Helical" evidence="1">
    <location>
        <begin position="7"/>
        <end position="26"/>
    </location>
</feature>
<keyword evidence="3" id="KW-1185">Reference proteome</keyword>
<keyword evidence="1" id="KW-1133">Transmembrane helix</keyword>
<feature type="transmembrane region" description="Helical" evidence="1">
    <location>
        <begin position="38"/>
        <end position="60"/>
    </location>
</feature>
<organism evidence="2 3">
    <name type="scientific">Microbulbifer epialgicus</name>
    <dbReference type="NCBI Taxonomy" id="393907"/>
    <lineage>
        <taxon>Bacteria</taxon>
        <taxon>Pseudomonadati</taxon>
        <taxon>Pseudomonadota</taxon>
        <taxon>Gammaproteobacteria</taxon>
        <taxon>Cellvibrionales</taxon>
        <taxon>Microbulbiferaceae</taxon>
        <taxon>Microbulbifer</taxon>
    </lineage>
</organism>
<reference evidence="2 3" key="1">
    <citation type="submission" date="2024-08" db="EMBL/GenBank/DDBJ databases">
        <authorList>
            <person name="Ishaq N."/>
        </authorList>
    </citation>
    <scope>NUCLEOTIDE SEQUENCE [LARGE SCALE GENOMIC DNA]</scope>
    <source>
        <strain evidence="2 3">DSM 18651</strain>
    </source>
</reference>